<protein>
    <recommendedName>
        <fullName evidence="8">Abasic site processing protein</fullName>
        <ecNumber evidence="8">3.4.-.-</ecNumber>
    </recommendedName>
</protein>
<keyword evidence="4 8" id="KW-0378">Hydrolase</keyword>
<accession>A0ABU9WZL4</accession>
<evidence type="ECO:0000256" key="4">
    <source>
        <dbReference type="ARBA" id="ARBA00022801"/>
    </source>
</evidence>
<dbReference type="Pfam" id="PF02586">
    <property type="entry name" value="SRAP"/>
    <property type="match status" value="1"/>
</dbReference>
<keyword evidence="10" id="KW-1185">Reference proteome</keyword>
<dbReference type="InterPro" id="IPR036590">
    <property type="entry name" value="SRAP-like"/>
</dbReference>
<keyword evidence="6" id="KW-0238">DNA-binding</keyword>
<evidence type="ECO:0000256" key="1">
    <source>
        <dbReference type="ARBA" id="ARBA00008136"/>
    </source>
</evidence>
<evidence type="ECO:0000256" key="7">
    <source>
        <dbReference type="ARBA" id="ARBA00023239"/>
    </source>
</evidence>
<dbReference type="RefSeq" id="WP_345884804.1">
    <property type="nucleotide sequence ID" value="NZ_JBDFRB010000006.1"/>
</dbReference>
<dbReference type="EMBL" id="JBDFRB010000006">
    <property type="protein sequence ID" value="MEN2744637.1"/>
    <property type="molecule type" value="Genomic_DNA"/>
</dbReference>
<keyword evidence="7" id="KW-0456">Lyase</keyword>
<dbReference type="Proteomes" id="UP001422074">
    <property type="component" value="Unassembled WGS sequence"/>
</dbReference>
<evidence type="ECO:0000313" key="10">
    <source>
        <dbReference type="Proteomes" id="UP001422074"/>
    </source>
</evidence>
<keyword evidence="5" id="KW-0190">Covalent protein-DNA linkage</keyword>
<gene>
    <name evidence="9" type="ORF">ABCQ75_08785</name>
</gene>
<keyword evidence="3" id="KW-0227">DNA damage</keyword>
<evidence type="ECO:0000313" key="9">
    <source>
        <dbReference type="EMBL" id="MEN2744637.1"/>
    </source>
</evidence>
<evidence type="ECO:0000256" key="8">
    <source>
        <dbReference type="RuleBase" id="RU364100"/>
    </source>
</evidence>
<name>A0ABU9WZL4_9MICC</name>
<evidence type="ECO:0000256" key="6">
    <source>
        <dbReference type="ARBA" id="ARBA00023125"/>
    </source>
</evidence>
<dbReference type="PANTHER" id="PTHR13604">
    <property type="entry name" value="DC12-RELATED"/>
    <property type="match status" value="1"/>
</dbReference>
<comment type="caution">
    <text evidence="9">The sequence shown here is derived from an EMBL/GenBank/DDBJ whole genome shotgun (WGS) entry which is preliminary data.</text>
</comment>
<evidence type="ECO:0000256" key="5">
    <source>
        <dbReference type="ARBA" id="ARBA00023124"/>
    </source>
</evidence>
<dbReference type="EC" id="3.4.-.-" evidence="8"/>
<evidence type="ECO:0000256" key="2">
    <source>
        <dbReference type="ARBA" id="ARBA00022670"/>
    </source>
</evidence>
<organism evidence="9 10">
    <name type="scientific">Sinomonas halotolerans</name>
    <dbReference type="NCBI Taxonomy" id="1644133"/>
    <lineage>
        <taxon>Bacteria</taxon>
        <taxon>Bacillati</taxon>
        <taxon>Actinomycetota</taxon>
        <taxon>Actinomycetes</taxon>
        <taxon>Micrococcales</taxon>
        <taxon>Micrococcaceae</taxon>
        <taxon>Sinomonas</taxon>
    </lineage>
</organism>
<dbReference type="Gene3D" id="3.90.1680.10">
    <property type="entry name" value="SOS response associated peptidase-like"/>
    <property type="match status" value="1"/>
</dbReference>
<proteinExistence type="inferred from homology"/>
<dbReference type="SUPFAM" id="SSF143081">
    <property type="entry name" value="BB1717-like"/>
    <property type="match status" value="1"/>
</dbReference>
<sequence>MTAIAKDASSGLGPAHPYNAGLGTTDNLANGYYEWEKRESAATPGTVEKVPTYLHASDGGLLAFAALFENWPDPSLPPDHPERWVRTCTILTGPASDALGHIHDRTPVIVPRAMWSDWLDPETTKEADVRALIDSMPEPHLVPRVVAPLVNSVRNNGPELIEPAG</sequence>
<keyword evidence="2 8" id="KW-0645">Protease</keyword>
<reference evidence="9 10" key="1">
    <citation type="submission" date="2024-05" db="EMBL/GenBank/DDBJ databases">
        <title>Sinomonas sp. nov., isolated from a waste landfill.</title>
        <authorList>
            <person name="Zhao Y."/>
        </authorList>
    </citation>
    <scope>NUCLEOTIDE SEQUENCE [LARGE SCALE GENOMIC DNA]</scope>
    <source>
        <strain evidence="9 10">CCTCC AB2014300</strain>
    </source>
</reference>
<evidence type="ECO:0000256" key="3">
    <source>
        <dbReference type="ARBA" id="ARBA00022763"/>
    </source>
</evidence>
<dbReference type="InterPro" id="IPR003738">
    <property type="entry name" value="SRAP"/>
</dbReference>
<dbReference type="PANTHER" id="PTHR13604:SF0">
    <property type="entry name" value="ABASIC SITE PROCESSING PROTEIN HMCES"/>
    <property type="match status" value="1"/>
</dbReference>
<comment type="similarity">
    <text evidence="1 8">Belongs to the SOS response-associated peptidase family.</text>
</comment>